<sequence length="246" mass="27577">MMFLRDPISSSSHLLTAVWAVFATLVMYRLTANRPGRLLPVVVYGLSMVMLFLASGTFHGLHYDTPDQRRLFQKIDQSAVYLLIAGTYTPILSVLLVGAWRAWFLRMVWVLAVAGVSCMWLLPKAPHWAIVGIYLALGWIGLLPLPLYYRAIGWRAMNWVWVGGGLYSLGAICELTQWPIIVPGVFQYHEVLHLCDTAASIVFFLFVVRYVIPYRAPLPNDVRPAAPPAPHGTAGLFSLPSPRIER</sequence>
<feature type="transmembrane region" description="Helical" evidence="5">
    <location>
        <begin position="191"/>
        <end position="212"/>
    </location>
</feature>
<evidence type="ECO:0000256" key="1">
    <source>
        <dbReference type="ARBA" id="ARBA00004141"/>
    </source>
</evidence>
<feature type="transmembrane region" description="Helical" evidence="5">
    <location>
        <begin position="128"/>
        <end position="147"/>
    </location>
</feature>
<evidence type="ECO:0000256" key="3">
    <source>
        <dbReference type="ARBA" id="ARBA00022989"/>
    </source>
</evidence>
<name>A0ABS5BJL0_9BACT</name>
<proteinExistence type="predicted"/>
<evidence type="ECO:0000256" key="2">
    <source>
        <dbReference type="ARBA" id="ARBA00022692"/>
    </source>
</evidence>
<dbReference type="Proteomes" id="UP000676565">
    <property type="component" value="Unassembled WGS sequence"/>
</dbReference>
<keyword evidence="3 5" id="KW-1133">Transmembrane helix</keyword>
<accession>A0ABS5BJL0</accession>
<reference evidence="6 7" key="1">
    <citation type="submission" date="2021-04" db="EMBL/GenBank/DDBJ databases">
        <authorList>
            <person name="Ivanova A."/>
        </authorList>
    </citation>
    <scope>NUCLEOTIDE SEQUENCE [LARGE SCALE GENOMIC DNA]</scope>
    <source>
        <strain evidence="6 7">G18</strain>
    </source>
</reference>
<feature type="transmembrane region" description="Helical" evidence="5">
    <location>
        <begin position="159"/>
        <end position="179"/>
    </location>
</feature>
<organism evidence="6 7">
    <name type="scientific">Gemmata palustris</name>
    <dbReference type="NCBI Taxonomy" id="2822762"/>
    <lineage>
        <taxon>Bacteria</taxon>
        <taxon>Pseudomonadati</taxon>
        <taxon>Planctomycetota</taxon>
        <taxon>Planctomycetia</taxon>
        <taxon>Gemmatales</taxon>
        <taxon>Gemmataceae</taxon>
        <taxon>Gemmata</taxon>
    </lineage>
</organism>
<dbReference type="EMBL" id="JAGKQQ010000001">
    <property type="protein sequence ID" value="MBP3953879.1"/>
    <property type="molecule type" value="Genomic_DNA"/>
</dbReference>
<dbReference type="PANTHER" id="PTHR20855">
    <property type="entry name" value="ADIPOR/PROGESTIN RECEPTOR-RELATED"/>
    <property type="match status" value="1"/>
</dbReference>
<evidence type="ECO:0000256" key="5">
    <source>
        <dbReference type="SAM" id="Phobius"/>
    </source>
</evidence>
<evidence type="ECO:0000313" key="6">
    <source>
        <dbReference type="EMBL" id="MBP3953879.1"/>
    </source>
</evidence>
<dbReference type="Pfam" id="PF03006">
    <property type="entry name" value="HlyIII"/>
    <property type="match status" value="1"/>
</dbReference>
<evidence type="ECO:0000256" key="4">
    <source>
        <dbReference type="ARBA" id="ARBA00023136"/>
    </source>
</evidence>
<evidence type="ECO:0000313" key="7">
    <source>
        <dbReference type="Proteomes" id="UP000676565"/>
    </source>
</evidence>
<feature type="transmembrane region" description="Helical" evidence="5">
    <location>
        <begin position="12"/>
        <end position="31"/>
    </location>
</feature>
<comment type="subcellular location">
    <subcellularLocation>
        <location evidence="1">Membrane</location>
        <topology evidence="1">Multi-pass membrane protein</topology>
    </subcellularLocation>
</comment>
<feature type="transmembrane region" description="Helical" evidence="5">
    <location>
        <begin position="104"/>
        <end position="122"/>
    </location>
</feature>
<protein>
    <submittedName>
        <fullName evidence="6">Hemolysin III family protein</fullName>
    </submittedName>
</protein>
<dbReference type="PANTHER" id="PTHR20855:SF3">
    <property type="entry name" value="LD03007P"/>
    <property type="match status" value="1"/>
</dbReference>
<feature type="transmembrane region" description="Helical" evidence="5">
    <location>
        <begin position="78"/>
        <end position="97"/>
    </location>
</feature>
<keyword evidence="7" id="KW-1185">Reference proteome</keyword>
<keyword evidence="2 5" id="KW-0812">Transmembrane</keyword>
<gene>
    <name evidence="6" type="ORF">J8F10_01005</name>
</gene>
<dbReference type="InterPro" id="IPR004254">
    <property type="entry name" value="AdipoR/HlyIII-related"/>
</dbReference>
<feature type="transmembrane region" description="Helical" evidence="5">
    <location>
        <begin position="38"/>
        <end position="58"/>
    </location>
</feature>
<comment type="caution">
    <text evidence="6">The sequence shown here is derived from an EMBL/GenBank/DDBJ whole genome shotgun (WGS) entry which is preliminary data.</text>
</comment>
<keyword evidence="4 5" id="KW-0472">Membrane</keyword>